<dbReference type="RefSeq" id="XP_023934594.1">
    <property type="nucleotide sequence ID" value="XM_024078826.2"/>
</dbReference>
<dbReference type="KEGG" id="bany:112043420"/>
<comment type="catalytic activity">
    <reaction evidence="8 9">
        <text>2 R'C(R)SH + O2 = R'C(R)S-S(R)CR' + H2O2</text>
        <dbReference type="Rhea" id="RHEA:17357"/>
        <dbReference type="ChEBI" id="CHEBI:15379"/>
        <dbReference type="ChEBI" id="CHEBI:16240"/>
        <dbReference type="ChEBI" id="CHEBI:16520"/>
        <dbReference type="ChEBI" id="CHEBI:17412"/>
        <dbReference type="EC" id="1.8.3.2"/>
    </reaction>
</comment>
<sequence length="154" mass="17930">MPSHSQEEEDKPCRACSDFKSWAKLQNKTKMTAPTKPYSQHKDCPLDKDELGRSTWGFLHSMASYFPEKPTKSQSADMTKFFNIFAQFYPCEPCALDFQEDISKNPPKTKSKDELAKWLCERHNTVNAKLRKPQFDCSKVHERWRDGWLDGSCD</sequence>
<dbReference type="InterPro" id="IPR039799">
    <property type="entry name" value="ALR/ERV"/>
</dbReference>
<dbReference type="Proteomes" id="UP001652582">
    <property type="component" value="Chromosome 15"/>
</dbReference>
<keyword evidence="7" id="KW-1015">Disulfide bond</keyword>
<dbReference type="AlphaFoldDB" id="A0A6J1MJP0"/>
<reference evidence="12" key="1">
    <citation type="submission" date="2025-08" db="UniProtKB">
        <authorList>
            <consortium name="RefSeq"/>
        </authorList>
    </citation>
    <scope>IDENTIFICATION</scope>
</reference>
<keyword evidence="6" id="KW-0496">Mitochondrion</keyword>
<dbReference type="InterPro" id="IPR017905">
    <property type="entry name" value="ERV/ALR_sulphydryl_oxidase"/>
</dbReference>
<proteinExistence type="predicted"/>
<dbReference type="PROSITE" id="PS51324">
    <property type="entry name" value="ERV_ALR"/>
    <property type="match status" value="1"/>
</dbReference>
<comment type="subcellular location">
    <subcellularLocation>
        <location evidence="2">Mitochondrion intermembrane space</location>
    </subcellularLocation>
</comment>
<name>A0A6J1MJP0_BICAN</name>
<keyword evidence="4 9" id="KW-0274">FAD</keyword>
<evidence type="ECO:0000256" key="5">
    <source>
        <dbReference type="ARBA" id="ARBA00023002"/>
    </source>
</evidence>
<organism evidence="11 12">
    <name type="scientific">Bicyclus anynana</name>
    <name type="common">Squinting bush brown butterfly</name>
    <dbReference type="NCBI Taxonomy" id="110368"/>
    <lineage>
        <taxon>Eukaryota</taxon>
        <taxon>Metazoa</taxon>
        <taxon>Ecdysozoa</taxon>
        <taxon>Arthropoda</taxon>
        <taxon>Hexapoda</taxon>
        <taxon>Insecta</taxon>
        <taxon>Pterygota</taxon>
        <taxon>Neoptera</taxon>
        <taxon>Endopterygota</taxon>
        <taxon>Lepidoptera</taxon>
        <taxon>Glossata</taxon>
        <taxon>Ditrysia</taxon>
        <taxon>Papilionoidea</taxon>
        <taxon>Nymphalidae</taxon>
        <taxon>Satyrinae</taxon>
        <taxon>Satyrini</taxon>
        <taxon>Mycalesina</taxon>
        <taxon>Bicyclus</taxon>
    </lineage>
</organism>
<keyword evidence="11" id="KW-1185">Reference proteome</keyword>
<evidence type="ECO:0000256" key="2">
    <source>
        <dbReference type="ARBA" id="ARBA00004569"/>
    </source>
</evidence>
<dbReference type="GeneID" id="112043420"/>
<evidence type="ECO:0000313" key="12">
    <source>
        <dbReference type="RefSeq" id="XP_023934594.1"/>
    </source>
</evidence>
<feature type="domain" description="ERV/ALR sulfhydryl oxidase" evidence="10">
    <location>
        <begin position="44"/>
        <end position="144"/>
    </location>
</feature>
<evidence type="ECO:0000256" key="1">
    <source>
        <dbReference type="ARBA" id="ARBA00001974"/>
    </source>
</evidence>
<dbReference type="OrthoDB" id="17199at2759"/>
<dbReference type="PANTHER" id="PTHR12645:SF0">
    <property type="entry name" value="FAD-LINKED SULFHYDRYL OXIDASE ALR"/>
    <property type="match status" value="1"/>
</dbReference>
<dbReference type="GO" id="GO:0016971">
    <property type="term" value="F:flavin-dependent sulfhydryl oxidase activity"/>
    <property type="evidence" value="ECO:0007669"/>
    <property type="project" value="InterPro"/>
</dbReference>
<accession>A0A6J1MJP0</accession>
<dbReference type="Pfam" id="PF04777">
    <property type="entry name" value="Evr1_Alr"/>
    <property type="match status" value="1"/>
</dbReference>
<evidence type="ECO:0000256" key="6">
    <source>
        <dbReference type="ARBA" id="ARBA00023128"/>
    </source>
</evidence>
<dbReference type="SUPFAM" id="SSF69000">
    <property type="entry name" value="FAD-dependent thiol oxidase"/>
    <property type="match status" value="1"/>
</dbReference>
<evidence type="ECO:0000256" key="8">
    <source>
        <dbReference type="ARBA" id="ARBA00048864"/>
    </source>
</evidence>
<evidence type="ECO:0000256" key="7">
    <source>
        <dbReference type="ARBA" id="ARBA00023157"/>
    </source>
</evidence>
<comment type="cofactor">
    <cofactor evidence="1 9">
        <name>FAD</name>
        <dbReference type="ChEBI" id="CHEBI:57692"/>
    </cofactor>
</comment>
<keyword evidence="5 9" id="KW-0560">Oxidoreductase</keyword>
<gene>
    <name evidence="12" type="primary">LOC112043420</name>
</gene>
<evidence type="ECO:0000256" key="3">
    <source>
        <dbReference type="ARBA" id="ARBA00022630"/>
    </source>
</evidence>
<dbReference type="GO" id="GO:0005758">
    <property type="term" value="C:mitochondrial intermembrane space"/>
    <property type="evidence" value="ECO:0007669"/>
    <property type="project" value="UniProtKB-SubCell"/>
</dbReference>
<dbReference type="GO" id="GO:0050660">
    <property type="term" value="F:flavin adenine dinucleotide binding"/>
    <property type="evidence" value="ECO:0007669"/>
    <property type="project" value="TreeGrafter"/>
</dbReference>
<dbReference type="Gene3D" id="1.20.120.310">
    <property type="entry name" value="ERV/ALR sulfhydryl oxidase domain"/>
    <property type="match status" value="1"/>
</dbReference>
<dbReference type="CTD" id="32991"/>
<evidence type="ECO:0000259" key="10">
    <source>
        <dbReference type="PROSITE" id="PS51324"/>
    </source>
</evidence>
<keyword evidence="3 9" id="KW-0285">Flavoprotein</keyword>
<protein>
    <recommendedName>
        <fullName evidence="9">Sulfhydryl oxidase</fullName>
        <ecNumber evidence="9">1.8.3.2</ecNumber>
    </recommendedName>
</protein>
<evidence type="ECO:0000256" key="4">
    <source>
        <dbReference type="ARBA" id="ARBA00022827"/>
    </source>
</evidence>
<evidence type="ECO:0000256" key="9">
    <source>
        <dbReference type="RuleBase" id="RU371123"/>
    </source>
</evidence>
<dbReference type="EC" id="1.8.3.2" evidence="9"/>
<dbReference type="FunFam" id="1.20.120.310:FF:000003">
    <property type="entry name" value="Sulfhydryl oxidase"/>
    <property type="match status" value="1"/>
</dbReference>
<dbReference type="PANTHER" id="PTHR12645">
    <property type="entry name" value="ALR/ERV"/>
    <property type="match status" value="1"/>
</dbReference>
<dbReference type="InterPro" id="IPR036774">
    <property type="entry name" value="ERV/ALR_sulphydryl_oxid_sf"/>
</dbReference>
<evidence type="ECO:0000313" key="11">
    <source>
        <dbReference type="Proteomes" id="UP001652582"/>
    </source>
</evidence>